<dbReference type="InterPro" id="IPR005247">
    <property type="entry name" value="YbhB_YbcL/LppC-like"/>
</dbReference>
<dbReference type="AlphaFoldDB" id="A0A6J7EA51"/>
<protein>
    <submittedName>
        <fullName evidence="1">Unannotated protein</fullName>
    </submittedName>
</protein>
<dbReference type="NCBIfam" id="TIGR00481">
    <property type="entry name" value="YbhB/YbcL family Raf kinase inhibitor-like protein"/>
    <property type="match status" value="1"/>
</dbReference>
<dbReference type="InterPro" id="IPR008914">
    <property type="entry name" value="PEBP"/>
</dbReference>
<name>A0A6J7EA51_9ZZZZ</name>
<evidence type="ECO:0000313" key="1">
    <source>
        <dbReference type="EMBL" id="CAB4879982.1"/>
    </source>
</evidence>
<dbReference type="EMBL" id="CAFBLP010000031">
    <property type="protein sequence ID" value="CAB4879982.1"/>
    <property type="molecule type" value="Genomic_DNA"/>
</dbReference>
<accession>A0A6J7EA51</accession>
<dbReference type="InterPro" id="IPR036610">
    <property type="entry name" value="PEBP-like_sf"/>
</dbReference>
<dbReference type="CDD" id="cd00865">
    <property type="entry name" value="PEBP_bact_arch"/>
    <property type="match status" value="1"/>
</dbReference>
<reference evidence="1" key="1">
    <citation type="submission" date="2020-05" db="EMBL/GenBank/DDBJ databases">
        <authorList>
            <person name="Chiriac C."/>
            <person name="Salcher M."/>
            <person name="Ghai R."/>
            <person name="Kavagutti S V."/>
        </authorList>
    </citation>
    <scope>NUCLEOTIDE SEQUENCE</scope>
</reference>
<proteinExistence type="predicted"/>
<organism evidence="1">
    <name type="scientific">freshwater metagenome</name>
    <dbReference type="NCBI Taxonomy" id="449393"/>
    <lineage>
        <taxon>unclassified sequences</taxon>
        <taxon>metagenomes</taxon>
        <taxon>ecological metagenomes</taxon>
    </lineage>
</organism>
<dbReference type="Pfam" id="PF01161">
    <property type="entry name" value="PBP"/>
    <property type="match status" value="1"/>
</dbReference>
<dbReference type="SUPFAM" id="SSF49777">
    <property type="entry name" value="PEBP-like"/>
    <property type="match status" value="1"/>
</dbReference>
<dbReference type="Gene3D" id="3.90.280.10">
    <property type="entry name" value="PEBP-like"/>
    <property type="match status" value="1"/>
</dbReference>
<dbReference type="PANTHER" id="PTHR30289">
    <property type="entry name" value="UNCHARACTERIZED PROTEIN YBCL-RELATED"/>
    <property type="match status" value="1"/>
</dbReference>
<dbReference type="PANTHER" id="PTHR30289:SF1">
    <property type="entry name" value="PEBP (PHOSPHATIDYLETHANOLAMINE-BINDING PROTEIN) FAMILY PROTEIN"/>
    <property type="match status" value="1"/>
</dbReference>
<sequence length="181" mass="18459">MFTPTTTTTIVDDAVQPSELPGATTTDAVAIAFSLQLPWADGGTIDTRFTCNGANVSPAISWIGASQNAVEVALVVTDTDADNFVHWVIAGLDPKNPSVSEGSVPVGAIEGANGFSTAAAPSVGWKGPCPPAGTTHHYRFSLYALEQQIELPTGSSAEDLVLAIDSSAIGAAQVTGVYGTP</sequence>
<gene>
    <name evidence="1" type="ORF">UFOPK3376_01412</name>
</gene>